<dbReference type="EMBL" id="FLQY01000312">
    <property type="protein sequence ID" value="SBT10119.1"/>
    <property type="molecule type" value="Genomic_DNA"/>
</dbReference>
<proteinExistence type="predicted"/>
<keyword evidence="1" id="KW-1133">Transmembrane helix</keyword>
<evidence type="ECO:0000256" key="1">
    <source>
        <dbReference type="SAM" id="Phobius"/>
    </source>
</evidence>
<gene>
    <name evidence="2" type="ORF">PROAA_380005</name>
</gene>
<keyword evidence="1" id="KW-0812">Transmembrane</keyword>
<evidence type="ECO:0000313" key="3">
    <source>
        <dbReference type="Proteomes" id="UP000199600"/>
    </source>
</evidence>
<name>A0A1A8XYU1_9RHOO</name>
<accession>A0A1A8XYU1</accession>
<sequence length="65" mass="7309">MFSIAVIVHLVIGYQCNEEIKKIGGGYVFVMVKLLKRQELKLKLAAISFFAYLFLGIALALKIYA</sequence>
<protein>
    <submittedName>
        <fullName evidence="2">Uncharacterized protein</fullName>
    </submittedName>
</protein>
<organism evidence="2 3">
    <name type="scientific">Candidatus Propionivibrio aalborgensis</name>
    <dbReference type="NCBI Taxonomy" id="1860101"/>
    <lineage>
        <taxon>Bacteria</taxon>
        <taxon>Pseudomonadati</taxon>
        <taxon>Pseudomonadota</taxon>
        <taxon>Betaproteobacteria</taxon>
        <taxon>Rhodocyclales</taxon>
        <taxon>Rhodocyclaceae</taxon>
        <taxon>Propionivibrio</taxon>
    </lineage>
</organism>
<keyword evidence="1" id="KW-0472">Membrane</keyword>
<reference evidence="2 3" key="1">
    <citation type="submission" date="2016-06" db="EMBL/GenBank/DDBJ databases">
        <authorList>
            <person name="Kjaerup R.B."/>
            <person name="Dalgaard T.S."/>
            <person name="Juul-Madsen H.R."/>
        </authorList>
    </citation>
    <scope>NUCLEOTIDE SEQUENCE [LARGE SCALE GENOMIC DNA]</scope>
    <source>
        <strain evidence="2">2</strain>
    </source>
</reference>
<dbReference type="Proteomes" id="UP000199600">
    <property type="component" value="Unassembled WGS sequence"/>
</dbReference>
<keyword evidence="3" id="KW-1185">Reference proteome</keyword>
<evidence type="ECO:0000313" key="2">
    <source>
        <dbReference type="EMBL" id="SBT10119.1"/>
    </source>
</evidence>
<dbReference type="AlphaFoldDB" id="A0A1A8XYU1"/>
<feature type="transmembrane region" description="Helical" evidence="1">
    <location>
        <begin position="44"/>
        <end position="64"/>
    </location>
</feature>